<protein>
    <submittedName>
        <fullName evidence="2">Uncharacterized protein</fullName>
    </submittedName>
</protein>
<name>A0AA49GS30_9BACT</name>
<feature type="transmembrane region" description="Helical" evidence="1">
    <location>
        <begin position="39"/>
        <end position="59"/>
    </location>
</feature>
<accession>A0AA49GS30</accession>
<reference evidence="2" key="2">
    <citation type="journal article" date="2024" name="Antonie Van Leeuwenhoek">
        <title>Roseihalotalea indica gen. nov., sp. nov., a halophilic Bacteroidetes from mesopelagic Southwest Indian Ocean with higher carbohydrate metabolic potential.</title>
        <authorList>
            <person name="Chen B."/>
            <person name="Zhang M."/>
            <person name="Lin D."/>
            <person name="Ye J."/>
            <person name="Tang K."/>
        </authorList>
    </citation>
    <scope>NUCLEOTIDE SEQUENCE</scope>
    <source>
        <strain evidence="2">TK19036</strain>
    </source>
</reference>
<evidence type="ECO:0000313" key="2">
    <source>
        <dbReference type="EMBL" id="WKN39508.1"/>
    </source>
</evidence>
<keyword evidence="1" id="KW-0472">Membrane</keyword>
<feature type="transmembrane region" description="Helical" evidence="1">
    <location>
        <begin position="6"/>
        <end position="27"/>
    </location>
</feature>
<evidence type="ECO:0000256" key="1">
    <source>
        <dbReference type="SAM" id="Phobius"/>
    </source>
</evidence>
<gene>
    <name evidence="2" type="ORF">K4G66_12475</name>
</gene>
<proteinExistence type="predicted"/>
<sequence>MTTYLLYSIVGVALLTLFGLCRPWYAAWWSPVANRKKVLQTYGLLLLLLLTTYTLLSWLQ</sequence>
<keyword evidence="1" id="KW-0812">Transmembrane</keyword>
<dbReference type="AlphaFoldDB" id="A0AA49GS30"/>
<dbReference type="EMBL" id="CP120682">
    <property type="protein sequence ID" value="WKN39508.1"/>
    <property type="molecule type" value="Genomic_DNA"/>
</dbReference>
<organism evidence="2">
    <name type="scientific">Roseihalotalea indica</name>
    <dbReference type="NCBI Taxonomy" id="2867963"/>
    <lineage>
        <taxon>Bacteria</taxon>
        <taxon>Pseudomonadati</taxon>
        <taxon>Bacteroidota</taxon>
        <taxon>Cytophagia</taxon>
        <taxon>Cytophagales</taxon>
        <taxon>Catalimonadaceae</taxon>
        <taxon>Roseihalotalea</taxon>
    </lineage>
</organism>
<reference evidence="2" key="1">
    <citation type="journal article" date="2023" name="Comput. Struct. Biotechnol. J.">
        <title>Discovery of a novel marine Bacteroidetes with a rich repertoire of carbohydrate-active enzymes.</title>
        <authorList>
            <person name="Chen B."/>
            <person name="Liu G."/>
            <person name="Chen Q."/>
            <person name="Wang H."/>
            <person name="Liu L."/>
            <person name="Tang K."/>
        </authorList>
    </citation>
    <scope>NUCLEOTIDE SEQUENCE</scope>
    <source>
        <strain evidence="2">TK19036</strain>
    </source>
</reference>
<keyword evidence="1" id="KW-1133">Transmembrane helix</keyword>